<reference evidence="3 4" key="1">
    <citation type="submission" date="2012-10" db="EMBL/GenBank/DDBJ databases">
        <title>Complete genome sequence of Moumouvirus goulette.</title>
        <authorList>
            <person name="Fournous G."/>
            <person name="Bougalmi M."/>
            <person name="Colson P."/>
        </authorList>
    </citation>
    <scope>NUCLEOTIDE SEQUENCE [LARGE SCALE GENOMIC DNA]</scope>
</reference>
<dbReference type="Pfam" id="PF00651">
    <property type="entry name" value="BTB"/>
    <property type="match status" value="1"/>
</dbReference>
<organism evidence="3 4">
    <name type="scientific">Moumouvirus goulette</name>
    <dbReference type="NCBI Taxonomy" id="1247379"/>
    <lineage>
        <taxon>Viruses</taxon>
        <taxon>Varidnaviria</taxon>
        <taxon>Bamfordvirae</taxon>
        <taxon>Nucleocytoviricota</taxon>
        <taxon>Megaviricetes</taxon>
        <taxon>Imitervirales</taxon>
        <taxon>Mimiviridae</taxon>
        <taxon>Megamimivirinae</taxon>
        <taxon>Moumouvirus</taxon>
        <taxon>Moumouvirus goulettemassiliense</taxon>
    </lineage>
</organism>
<dbReference type="SUPFAM" id="SSF54695">
    <property type="entry name" value="POZ domain"/>
    <property type="match status" value="1"/>
</dbReference>
<evidence type="ECO:0000313" key="3">
    <source>
        <dbReference type="EMBL" id="AGF84945.1"/>
    </source>
</evidence>
<feature type="domain" description="BTB" evidence="2">
    <location>
        <begin position="13"/>
        <end position="83"/>
    </location>
</feature>
<keyword evidence="4" id="KW-1185">Reference proteome</keyword>
<dbReference type="InterPro" id="IPR011044">
    <property type="entry name" value="Quino_amine_DH_bsu"/>
</dbReference>
<comment type="similarity">
    <text evidence="1">Belongs to the mimivirus BTB/WD family.</text>
</comment>
<dbReference type="InterPro" id="IPR011333">
    <property type="entry name" value="SKP1/BTB/POZ_sf"/>
</dbReference>
<evidence type="ECO:0000313" key="4">
    <source>
        <dbReference type="Proteomes" id="UP000241071"/>
    </source>
</evidence>
<dbReference type="PROSITE" id="PS50097">
    <property type="entry name" value="BTB"/>
    <property type="match status" value="1"/>
</dbReference>
<dbReference type="InterPro" id="IPR000210">
    <property type="entry name" value="BTB/POZ_dom"/>
</dbReference>
<dbReference type="SUPFAM" id="SSF50969">
    <property type="entry name" value="YVTN repeat-like/Quinoprotein amine dehydrogenase"/>
    <property type="match status" value="1"/>
</dbReference>
<sequence length="469" mass="55196">MDFSQILESEKLSDVELILVDKNNKKYFKFHKLILYVNSPFFEKMFDNFKEKNQSQIILEVFDVDVFSDIIKSFYKIKIPVNTNWKYQFANYMCRQYLLLECEFPKTLKIPEDEFEEFLNYTESIEYTDQMIDLVAENLPSDFDLNKLSIDLIKEMEKKYVDLQVLAINNKGINIVDMNNNKINNIIKGNFCSLDYIKDSDIIVTKSRGKAGYVFYDSTGTSIDLSKSKYKKYKYISENLHGEHFKHIDKLLIKSKESMEFYTYSPDYKKMAFVTGLISDDDDDEDEECYPRNIYIYDMETRKINKIYKISNKHSSRQILDEPLYIKERIIFSEGDYINLEVKMYSEIDETVKTICKNNDEGVIITYNQDDLILISNGKENKVYSLSKNKIVKKFKFECGLYGINFISSEIVFASKSKGNIYIYNVITGSLIKNIKMELNTEYSKTMSTINPIKNKLAQYLNNLDDKNN</sequence>
<proteinExistence type="inferred from homology"/>
<evidence type="ECO:0000259" key="2">
    <source>
        <dbReference type="PROSITE" id="PS50097"/>
    </source>
</evidence>
<dbReference type="EMBL" id="KC008572">
    <property type="protein sequence ID" value="AGF84945.1"/>
    <property type="molecule type" value="Genomic_DNA"/>
</dbReference>
<accession>M1NLS9</accession>
<protein>
    <recommendedName>
        <fullName evidence="2">BTB domain-containing protein</fullName>
    </recommendedName>
</protein>
<evidence type="ECO:0000256" key="1">
    <source>
        <dbReference type="ARBA" id="ARBA00006497"/>
    </source>
</evidence>
<gene>
    <name evidence="3" type="ORF">glt_00136</name>
</gene>
<dbReference type="CDD" id="cd18186">
    <property type="entry name" value="BTB_POZ_ZBTB_KLHL-like"/>
    <property type="match status" value="1"/>
</dbReference>
<name>M1NLS9_9VIRU</name>
<dbReference type="Proteomes" id="UP000241071">
    <property type="component" value="Segment"/>
</dbReference>
<dbReference type="Gene3D" id="3.30.710.10">
    <property type="entry name" value="Potassium Channel Kv1.1, Chain A"/>
    <property type="match status" value="1"/>
</dbReference>